<comment type="subcellular location">
    <subcellularLocation>
        <location evidence="1">Secreted</location>
    </subcellularLocation>
</comment>
<sequence length="344" mass="37381">MRLRVSIGVGLAAVVVLAGCGSDPAPKSGTGKADTAAQTKQTRAAKLAAAAKVKANELGQVPVLMFHRVIRNPTTTDDRTPEQFRADLERLAKDGYVPVTAAEFVTGKMDIPAGAHPVVLTFDDSSPSQLTLDEVGVPKPETAVAILREVAARHPGFRPVATFYVTRDMFGKTVPEEQAETLLWLKQNGFDIGNHTRDHVNLRGKSKQEVEEQIGSIAQQIGALTSVKPVTLALPYGNQPSHKEWAARGKLGNVSYDHSGVFLAGYTPAASPFSRSFDPLGIPRIRAMDKKGDCAQFCSTAWLDWLKSNPDMRYTSDGDVTTVAFPKFKDPFLRTTYKTRALPY</sequence>
<gene>
    <name evidence="5" type="ORF">HTZ77_02470</name>
</gene>
<keyword evidence="2 3" id="KW-0732">Signal</keyword>
<dbReference type="PANTHER" id="PTHR34216:SF3">
    <property type="entry name" value="POLY-BETA-1,6-N-ACETYL-D-GLUCOSAMINE N-DEACETYLASE"/>
    <property type="match status" value="1"/>
</dbReference>
<dbReference type="EMBL" id="JABWGN010000001">
    <property type="protein sequence ID" value="NUW30296.1"/>
    <property type="molecule type" value="Genomic_DNA"/>
</dbReference>
<feature type="chain" id="PRO_5038643290" evidence="3">
    <location>
        <begin position="19"/>
        <end position="344"/>
    </location>
</feature>
<dbReference type="InterPro" id="IPR011330">
    <property type="entry name" value="Glyco_hydro/deAcase_b/a-brl"/>
</dbReference>
<reference evidence="5 6" key="1">
    <citation type="submission" date="2020-06" db="EMBL/GenBank/DDBJ databases">
        <title>Nonomuraea sp. SMC257, a novel actinomycete isolated from soil.</title>
        <authorList>
            <person name="Chanama M."/>
        </authorList>
    </citation>
    <scope>NUCLEOTIDE SEQUENCE [LARGE SCALE GENOMIC DNA]</scope>
    <source>
        <strain evidence="5 6">SMC257</strain>
    </source>
</reference>
<keyword evidence="6" id="KW-1185">Reference proteome</keyword>
<dbReference type="GO" id="GO:0005576">
    <property type="term" value="C:extracellular region"/>
    <property type="evidence" value="ECO:0007669"/>
    <property type="project" value="UniProtKB-SubCell"/>
</dbReference>
<dbReference type="SUPFAM" id="SSF88713">
    <property type="entry name" value="Glycoside hydrolase/deacetylase"/>
    <property type="match status" value="1"/>
</dbReference>
<proteinExistence type="predicted"/>
<evidence type="ECO:0000259" key="4">
    <source>
        <dbReference type="Pfam" id="PF01522"/>
    </source>
</evidence>
<protein>
    <submittedName>
        <fullName evidence="5">Polysaccharide deacetylase family protein</fullName>
    </submittedName>
</protein>
<evidence type="ECO:0000256" key="3">
    <source>
        <dbReference type="SAM" id="SignalP"/>
    </source>
</evidence>
<dbReference type="InterPro" id="IPR002509">
    <property type="entry name" value="NODB_dom"/>
</dbReference>
<dbReference type="GO" id="GO:0016810">
    <property type="term" value="F:hydrolase activity, acting on carbon-nitrogen (but not peptide) bonds"/>
    <property type="evidence" value="ECO:0007669"/>
    <property type="project" value="InterPro"/>
</dbReference>
<organism evidence="5 6">
    <name type="scientific">Nonomuraea montanisoli</name>
    <dbReference type="NCBI Taxonomy" id="2741721"/>
    <lineage>
        <taxon>Bacteria</taxon>
        <taxon>Bacillati</taxon>
        <taxon>Actinomycetota</taxon>
        <taxon>Actinomycetes</taxon>
        <taxon>Streptosporangiales</taxon>
        <taxon>Streptosporangiaceae</taxon>
        <taxon>Nonomuraea</taxon>
    </lineage>
</organism>
<dbReference type="Pfam" id="PF01522">
    <property type="entry name" value="Polysacc_deac_1"/>
    <property type="match status" value="1"/>
</dbReference>
<evidence type="ECO:0000313" key="5">
    <source>
        <dbReference type="EMBL" id="NUW30296.1"/>
    </source>
</evidence>
<accession>A0A7Y6I2G9</accession>
<dbReference type="Proteomes" id="UP000586042">
    <property type="component" value="Unassembled WGS sequence"/>
</dbReference>
<dbReference type="GO" id="GO:0005975">
    <property type="term" value="P:carbohydrate metabolic process"/>
    <property type="evidence" value="ECO:0007669"/>
    <property type="project" value="InterPro"/>
</dbReference>
<comment type="caution">
    <text evidence="5">The sequence shown here is derived from an EMBL/GenBank/DDBJ whole genome shotgun (WGS) entry which is preliminary data.</text>
</comment>
<evidence type="ECO:0000313" key="6">
    <source>
        <dbReference type="Proteomes" id="UP000586042"/>
    </source>
</evidence>
<evidence type="ECO:0000256" key="1">
    <source>
        <dbReference type="ARBA" id="ARBA00004613"/>
    </source>
</evidence>
<feature type="signal peptide" evidence="3">
    <location>
        <begin position="1"/>
        <end position="18"/>
    </location>
</feature>
<evidence type="ECO:0000256" key="2">
    <source>
        <dbReference type="ARBA" id="ARBA00022729"/>
    </source>
</evidence>
<dbReference type="Gene3D" id="3.20.20.370">
    <property type="entry name" value="Glycoside hydrolase/deacetylase"/>
    <property type="match status" value="1"/>
</dbReference>
<dbReference type="AlphaFoldDB" id="A0A7Y6I2G9"/>
<dbReference type="InterPro" id="IPR051398">
    <property type="entry name" value="Polysacch_Deacetylase"/>
</dbReference>
<dbReference type="RefSeq" id="WP_175587744.1">
    <property type="nucleotide sequence ID" value="NZ_JABWGN010000001.1"/>
</dbReference>
<dbReference type="PROSITE" id="PS51257">
    <property type="entry name" value="PROKAR_LIPOPROTEIN"/>
    <property type="match status" value="1"/>
</dbReference>
<dbReference type="PANTHER" id="PTHR34216">
    <property type="match status" value="1"/>
</dbReference>
<name>A0A7Y6I2G9_9ACTN</name>
<feature type="domain" description="NodB homology" evidence="4">
    <location>
        <begin position="114"/>
        <end position="246"/>
    </location>
</feature>